<protein>
    <submittedName>
        <fullName evidence="1">Uncharacterized protein</fullName>
    </submittedName>
</protein>
<sequence length="126" mass="14599">MYDAHSGKMKFLQVFGHCEAVDYAVVEVFVASPRHFTVHKHVCRFAEHHLIFRRIGSAGGAPRMVDPYQIIVVIRYPAASRVVRIQHVFIAYKTHLNRFVRRSHVDDTLEYGFLIMGIYRVVPFSP</sequence>
<dbReference type="EMBL" id="VSSQ01130684">
    <property type="protein sequence ID" value="MPN58228.1"/>
    <property type="molecule type" value="Genomic_DNA"/>
</dbReference>
<accession>A0A645J3K0</accession>
<proteinExistence type="predicted"/>
<comment type="caution">
    <text evidence="1">The sequence shown here is derived from an EMBL/GenBank/DDBJ whole genome shotgun (WGS) entry which is preliminary data.</text>
</comment>
<reference evidence="1" key="1">
    <citation type="submission" date="2019-08" db="EMBL/GenBank/DDBJ databases">
        <authorList>
            <person name="Kucharzyk K."/>
            <person name="Murdoch R.W."/>
            <person name="Higgins S."/>
            <person name="Loffler F."/>
        </authorList>
    </citation>
    <scope>NUCLEOTIDE SEQUENCE</scope>
</reference>
<name>A0A645J3K0_9ZZZZ</name>
<dbReference type="AlphaFoldDB" id="A0A645J3K0"/>
<evidence type="ECO:0000313" key="1">
    <source>
        <dbReference type="EMBL" id="MPN58228.1"/>
    </source>
</evidence>
<organism evidence="1">
    <name type="scientific">bioreactor metagenome</name>
    <dbReference type="NCBI Taxonomy" id="1076179"/>
    <lineage>
        <taxon>unclassified sequences</taxon>
        <taxon>metagenomes</taxon>
        <taxon>ecological metagenomes</taxon>
    </lineage>
</organism>
<gene>
    <name evidence="1" type="ORF">SDC9_205931</name>
</gene>